<gene>
    <name evidence="1" type="ORF">GALMADRAFT_67694</name>
</gene>
<reference evidence="2" key="1">
    <citation type="journal article" date="2014" name="Proc. Natl. Acad. Sci. U.S.A.">
        <title>Extensive sampling of basidiomycete genomes demonstrates inadequacy of the white-rot/brown-rot paradigm for wood decay fungi.</title>
        <authorList>
            <person name="Riley R."/>
            <person name="Salamov A.A."/>
            <person name="Brown D.W."/>
            <person name="Nagy L.G."/>
            <person name="Floudas D."/>
            <person name="Held B.W."/>
            <person name="Levasseur A."/>
            <person name="Lombard V."/>
            <person name="Morin E."/>
            <person name="Otillar R."/>
            <person name="Lindquist E.A."/>
            <person name="Sun H."/>
            <person name="LaButti K.M."/>
            <person name="Schmutz J."/>
            <person name="Jabbour D."/>
            <person name="Luo H."/>
            <person name="Baker S.E."/>
            <person name="Pisabarro A.G."/>
            <person name="Walton J.D."/>
            <person name="Blanchette R.A."/>
            <person name="Henrissat B."/>
            <person name="Martin F."/>
            <person name="Cullen D."/>
            <person name="Hibbett D.S."/>
            <person name="Grigoriev I.V."/>
        </authorList>
    </citation>
    <scope>NUCLEOTIDE SEQUENCE [LARGE SCALE GENOMIC DNA]</scope>
    <source>
        <strain evidence="2">CBS 339.88</strain>
    </source>
</reference>
<evidence type="ECO:0000313" key="2">
    <source>
        <dbReference type="Proteomes" id="UP000027222"/>
    </source>
</evidence>
<dbReference type="AlphaFoldDB" id="A0A067TB78"/>
<dbReference type="OrthoDB" id="3362246at2759"/>
<dbReference type="EMBL" id="KL142379">
    <property type="protein sequence ID" value="KDR76258.1"/>
    <property type="molecule type" value="Genomic_DNA"/>
</dbReference>
<proteinExistence type="predicted"/>
<name>A0A067TB78_GALM3</name>
<feature type="non-terminal residue" evidence="1">
    <location>
        <position position="1"/>
    </location>
</feature>
<accession>A0A067TB78</accession>
<protein>
    <submittedName>
        <fullName evidence="1">Uncharacterized protein</fullName>
    </submittedName>
</protein>
<organism evidence="1 2">
    <name type="scientific">Galerina marginata (strain CBS 339.88)</name>
    <dbReference type="NCBI Taxonomy" id="685588"/>
    <lineage>
        <taxon>Eukaryota</taxon>
        <taxon>Fungi</taxon>
        <taxon>Dikarya</taxon>
        <taxon>Basidiomycota</taxon>
        <taxon>Agaricomycotina</taxon>
        <taxon>Agaricomycetes</taxon>
        <taxon>Agaricomycetidae</taxon>
        <taxon>Agaricales</taxon>
        <taxon>Agaricineae</taxon>
        <taxon>Strophariaceae</taxon>
        <taxon>Galerina</taxon>
    </lineage>
</organism>
<evidence type="ECO:0000313" key="1">
    <source>
        <dbReference type="EMBL" id="KDR76258.1"/>
    </source>
</evidence>
<dbReference type="Proteomes" id="UP000027222">
    <property type="component" value="Unassembled WGS sequence"/>
</dbReference>
<sequence length="133" mass="14595">FFLSILPAGQPSANALVDLGQQTGTSVTWIANLGPGTGAFLNLRDSTGTLAQSGTFTVQAGSEPLSLRHFQAVTYPPSSQQHLRWSTRRNERWPCWSDPGQPDDPSQPTDHCGVSSKYPVFIQMSHGYLQIWH</sequence>
<keyword evidence="2" id="KW-1185">Reference proteome</keyword>
<dbReference type="HOGENOM" id="CLU_1911634_0_0_1"/>